<dbReference type="SUPFAM" id="SSF56235">
    <property type="entry name" value="N-terminal nucleophile aminohydrolases (Ntn hydrolases)"/>
    <property type="match status" value="1"/>
</dbReference>
<evidence type="ECO:0000256" key="7">
    <source>
        <dbReference type="ARBA" id="ARBA00022962"/>
    </source>
</evidence>
<comment type="caution">
    <text evidence="10">The sequence shown here is derived from an EMBL/GenBank/DDBJ whole genome shotgun (WGS) entry which is preliminary data.</text>
</comment>
<gene>
    <name evidence="10" type="primary">asnB</name>
    <name evidence="10" type="ORF">ACFQ4B_19905</name>
</gene>
<dbReference type="InterPro" id="IPR051786">
    <property type="entry name" value="ASN_synthetase/amidase"/>
</dbReference>
<evidence type="ECO:0000256" key="6">
    <source>
        <dbReference type="ARBA" id="ARBA00022888"/>
    </source>
</evidence>
<feature type="domain" description="Glutamine amidotransferase type-2" evidence="9">
    <location>
        <begin position="2"/>
        <end position="216"/>
    </location>
</feature>
<dbReference type="PANTHER" id="PTHR43284:SF1">
    <property type="entry name" value="ASPARAGINE SYNTHETASE"/>
    <property type="match status" value="1"/>
</dbReference>
<reference evidence="11" key="1">
    <citation type="journal article" date="2019" name="Int. J. Syst. Evol. Microbiol.">
        <title>The Global Catalogue of Microorganisms (GCM) 10K type strain sequencing project: providing services to taxonomists for standard genome sequencing and annotation.</title>
        <authorList>
            <consortium name="The Broad Institute Genomics Platform"/>
            <consortium name="The Broad Institute Genome Sequencing Center for Infectious Disease"/>
            <person name="Wu L."/>
            <person name="Ma J."/>
        </authorList>
    </citation>
    <scope>NUCLEOTIDE SEQUENCE [LARGE SCALE GENOMIC DNA]</scope>
    <source>
        <strain evidence="11">CCUG 53270</strain>
    </source>
</reference>
<evidence type="ECO:0000259" key="9">
    <source>
        <dbReference type="PROSITE" id="PS51278"/>
    </source>
</evidence>
<name>A0ABW3URH0_9BACL</name>
<dbReference type="GO" id="GO:0004066">
    <property type="term" value="F:asparagine synthase (glutamine-hydrolyzing) activity"/>
    <property type="evidence" value="ECO:0007669"/>
    <property type="project" value="UniProtKB-EC"/>
</dbReference>
<accession>A0ABW3URH0</accession>
<protein>
    <recommendedName>
        <fullName evidence="3">asparagine synthase (glutamine-hydrolyzing)</fullName>
        <ecNumber evidence="3">6.3.5.4</ecNumber>
    </recommendedName>
</protein>
<keyword evidence="6" id="KW-0061">Asparagine biosynthesis</keyword>
<keyword evidence="5" id="KW-0067">ATP-binding</keyword>
<dbReference type="Proteomes" id="UP001597180">
    <property type="component" value="Unassembled WGS sequence"/>
</dbReference>
<dbReference type="Gene3D" id="3.40.50.620">
    <property type="entry name" value="HUPs"/>
    <property type="match status" value="1"/>
</dbReference>
<keyword evidence="7" id="KW-0315">Glutamine amidotransferase</keyword>
<dbReference type="NCBIfam" id="TIGR01536">
    <property type="entry name" value="asn_synth_AEB"/>
    <property type="match status" value="1"/>
</dbReference>
<evidence type="ECO:0000313" key="10">
    <source>
        <dbReference type="EMBL" id="MFD1222391.1"/>
    </source>
</evidence>
<dbReference type="Pfam" id="PF13537">
    <property type="entry name" value="GATase_7"/>
    <property type="match status" value="1"/>
</dbReference>
<dbReference type="InterPro" id="IPR033738">
    <property type="entry name" value="AsnB_N"/>
</dbReference>
<evidence type="ECO:0000256" key="2">
    <source>
        <dbReference type="ARBA" id="ARBA00005752"/>
    </source>
</evidence>
<proteinExistence type="inferred from homology"/>
<keyword evidence="11" id="KW-1185">Reference proteome</keyword>
<dbReference type="SUPFAM" id="SSF52402">
    <property type="entry name" value="Adenine nucleotide alpha hydrolases-like"/>
    <property type="match status" value="1"/>
</dbReference>
<evidence type="ECO:0000256" key="3">
    <source>
        <dbReference type="ARBA" id="ARBA00012737"/>
    </source>
</evidence>
<dbReference type="InterPro" id="IPR001962">
    <property type="entry name" value="Asn_synthase"/>
</dbReference>
<dbReference type="PANTHER" id="PTHR43284">
    <property type="entry name" value="ASPARAGINE SYNTHETASE (GLUTAMINE-HYDROLYZING)"/>
    <property type="match status" value="1"/>
</dbReference>
<organism evidence="10 11">
    <name type="scientific">Paenibacillus vulneris</name>
    <dbReference type="NCBI Taxonomy" id="1133364"/>
    <lineage>
        <taxon>Bacteria</taxon>
        <taxon>Bacillati</taxon>
        <taxon>Bacillota</taxon>
        <taxon>Bacilli</taxon>
        <taxon>Bacillales</taxon>
        <taxon>Paenibacillaceae</taxon>
        <taxon>Paenibacillus</taxon>
    </lineage>
</organism>
<dbReference type="Pfam" id="PF00733">
    <property type="entry name" value="Asn_synthase"/>
    <property type="match status" value="1"/>
</dbReference>
<dbReference type="InterPro" id="IPR006426">
    <property type="entry name" value="Asn_synth_AEB"/>
</dbReference>
<evidence type="ECO:0000256" key="1">
    <source>
        <dbReference type="ARBA" id="ARBA00005187"/>
    </source>
</evidence>
<dbReference type="EC" id="6.3.5.4" evidence="3"/>
<sequence>MCGITGWIDWQKDLTQYPSILEQLTDTMTNRGPDASGTWITQHCALGHRRLSVMDPANGAQPMVRKYGDNTFSIVYNGELYNAPELKKELEQRGHKFYTTCDTEVLLVSYIEWGRACVDRLNGIFAFGVWNSLEQSLYLVRDRLGVKPLFYSYSNGRLLFGSEPKAILSHPDFSAQISGEGLAEIFAVGPARTPGHGVYCNMFELKPGHCMTVDRSGMQIRAYWKLESKPHEDDVDTTAERIHELLKDTVERQLASDVPICTLLSGGLDSSALTTFAANYYQEHNMGTIHTYSIDYVDNDKHFKANAFQPNSDAPWIQRMTEFLGTEHHYIEFDTPELVEALKTAVFARDLPGMADVDGSLYLFCREIKKDATVAISGEAADEVFGGYPWFHRSEALNANTFPWSLATRERVSLLSPELVNWVKPEQYVQERYRQALSEVPRLAGEDQQQNRMREMSYLNITRFMPTLLDRKDRMSMAVGLEVRVPFCDHRLVEYVWNIPWEIKTSGDREKGILRRALRGVLPDDVLTRKKSPYPKTHNPSYLAAVQRWVLDILDDPGSPILQFIDAPKIRALAEGDASQFDLPWFGQLMTGPQLFAYLAQVDTWLRHYKVTVR</sequence>
<evidence type="ECO:0000256" key="8">
    <source>
        <dbReference type="ARBA" id="ARBA00048741"/>
    </source>
</evidence>
<evidence type="ECO:0000256" key="4">
    <source>
        <dbReference type="ARBA" id="ARBA00022741"/>
    </source>
</evidence>
<dbReference type="InterPro" id="IPR014729">
    <property type="entry name" value="Rossmann-like_a/b/a_fold"/>
</dbReference>
<evidence type="ECO:0000313" key="11">
    <source>
        <dbReference type="Proteomes" id="UP001597180"/>
    </source>
</evidence>
<dbReference type="PROSITE" id="PS51278">
    <property type="entry name" value="GATASE_TYPE_2"/>
    <property type="match status" value="1"/>
</dbReference>
<dbReference type="InterPro" id="IPR017932">
    <property type="entry name" value="GATase_2_dom"/>
</dbReference>
<evidence type="ECO:0000256" key="5">
    <source>
        <dbReference type="ARBA" id="ARBA00022840"/>
    </source>
</evidence>
<comment type="catalytic activity">
    <reaction evidence="8">
        <text>L-aspartate + L-glutamine + ATP + H2O = L-asparagine + L-glutamate + AMP + diphosphate + H(+)</text>
        <dbReference type="Rhea" id="RHEA:12228"/>
        <dbReference type="ChEBI" id="CHEBI:15377"/>
        <dbReference type="ChEBI" id="CHEBI:15378"/>
        <dbReference type="ChEBI" id="CHEBI:29985"/>
        <dbReference type="ChEBI" id="CHEBI:29991"/>
        <dbReference type="ChEBI" id="CHEBI:30616"/>
        <dbReference type="ChEBI" id="CHEBI:33019"/>
        <dbReference type="ChEBI" id="CHEBI:58048"/>
        <dbReference type="ChEBI" id="CHEBI:58359"/>
        <dbReference type="ChEBI" id="CHEBI:456215"/>
        <dbReference type="EC" id="6.3.5.4"/>
    </reaction>
</comment>
<dbReference type="InterPro" id="IPR029055">
    <property type="entry name" value="Ntn_hydrolases_N"/>
</dbReference>
<keyword evidence="4" id="KW-0547">Nucleotide-binding</keyword>
<dbReference type="PIRSF" id="PIRSF001589">
    <property type="entry name" value="Asn_synthetase_glu-h"/>
    <property type="match status" value="1"/>
</dbReference>
<dbReference type="CDD" id="cd01991">
    <property type="entry name" value="Asn_synthase_B_C"/>
    <property type="match status" value="1"/>
</dbReference>
<dbReference type="Gene3D" id="3.60.20.10">
    <property type="entry name" value="Glutamine Phosphoribosylpyrophosphate, subunit 1, domain 1"/>
    <property type="match status" value="1"/>
</dbReference>
<comment type="similarity">
    <text evidence="2">Belongs to the asparagine synthetase family.</text>
</comment>
<dbReference type="RefSeq" id="WP_345587450.1">
    <property type="nucleotide sequence ID" value="NZ_BAABJG010000008.1"/>
</dbReference>
<keyword evidence="6" id="KW-0028">Amino-acid biosynthesis</keyword>
<keyword evidence="10" id="KW-0436">Ligase</keyword>
<dbReference type="CDD" id="cd00712">
    <property type="entry name" value="AsnB"/>
    <property type="match status" value="1"/>
</dbReference>
<dbReference type="EMBL" id="JBHTLU010000024">
    <property type="protein sequence ID" value="MFD1222391.1"/>
    <property type="molecule type" value="Genomic_DNA"/>
</dbReference>
<comment type="pathway">
    <text evidence="1">Amino-acid biosynthesis; L-asparagine biosynthesis; L-asparagine from L-aspartate (L-Gln route): step 1/1.</text>
</comment>